<gene>
    <name evidence="13" type="ORF">RSOL_476840</name>
</gene>
<evidence type="ECO:0000256" key="1">
    <source>
        <dbReference type="ARBA" id="ARBA00001946"/>
    </source>
</evidence>
<dbReference type="InterPro" id="IPR033247">
    <property type="entry name" value="Transketolase_fam"/>
</dbReference>
<dbReference type="GO" id="GO:0005829">
    <property type="term" value="C:cytosol"/>
    <property type="evidence" value="ECO:0007669"/>
    <property type="project" value="TreeGrafter"/>
</dbReference>
<evidence type="ECO:0000313" key="14">
    <source>
        <dbReference type="Proteomes" id="UP000030108"/>
    </source>
</evidence>
<dbReference type="GO" id="GO:0006098">
    <property type="term" value="P:pentose-phosphate shunt"/>
    <property type="evidence" value="ECO:0007669"/>
    <property type="project" value="TreeGrafter"/>
</dbReference>
<evidence type="ECO:0000259" key="12">
    <source>
        <dbReference type="SMART" id="SM00861"/>
    </source>
</evidence>
<dbReference type="GO" id="GO:0004802">
    <property type="term" value="F:transketolase activity"/>
    <property type="evidence" value="ECO:0007669"/>
    <property type="project" value="UniProtKB-EC"/>
</dbReference>
<dbReference type="SMART" id="SM00861">
    <property type="entry name" value="Transket_pyr"/>
    <property type="match status" value="1"/>
</dbReference>
<dbReference type="FunFam" id="3.40.50.970:FF:000003">
    <property type="entry name" value="Transketolase"/>
    <property type="match status" value="1"/>
</dbReference>
<comment type="caution">
    <text evidence="13">The sequence shown here is derived from an EMBL/GenBank/DDBJ whole genome shotgun (WGS) entry which is preliminary data.</text>
</comment>
<feature type="domain" description="Transketolase-like pyrimidine-binding" evidence="12">
    <location>
        <begin position="174"/>
        <end position="347"/>
    </location>
</feature>
<dbReference type="AlphaFoldDB" id="X8JRB6"/>
<dbReference type="SUPFAM" id="SSF52518">
    <property type="entry name" value="Thiamin diphosphate-binding fold (THDP-binding)"/>
    <property type="match status" value="1"/>
</dbReference>
<evidence type="ECO:0000256" key="5">
    <source>
        <dbReference type="ARBA" id="ARBA00013152"/>
    </source>
</evidence>
<dbReference type="EC" id="2.2.1.1" evidence="5"/>
<dbReference type="SUPFAM" id="SSF52922">
    <property type="entry name" value="TK C-terminal domain-like"/>
    <property type="match status" value="1"/>
</dbReference>
<keyword evidence="7" id="KW-0479">Metal-binding</keyword>
<dbReference type="GO" id="GO:0005634">
    <property type="term" value="C:nucleus"/>
    <property type="evidence" value="ECO:0007669"/>
    <property type="project" value="TreeGrafter"/>
</dbReference>
<dbReference type="PANTHER" id="PTHR43522:SF2">
    <property type="entry name" value="TRANSKETOLASE 1-RELATED"/>
    <property type="match status" value="1"/>
</dbReference>
<evidence type="ECO:0000256" key="7">
    <source>
        <dbReference type="ARBA" id="ARBA00022723"/>
    </source>
</evidence>
<comment type="subunit">
    <text evidence="4">Homodimer.</text>
</comment>
<proteinExistence type="inferred from homology"/>
<dbReference type="Gene3D" id="3.40.50.970">
    <property type="match status" value="1"/>
</dbReference>
<sequence length="496" mass="52916">MTTISLSMEAPTWPLPKTLPSATRLTAGKLLLLRTVTMISLGSTMRSQRRKSPRTSLPLSSSAPPSATAPRSREPTVSTALLSSPTMSPASSPSLVSIPRASLSSPTRPRPPIPRLPSVGPHSRPSGTNSSTLTRASTPTIMPSSAAVLPVNFPRTGKRSFLSTRLATQRLPRARSPKRFSSAISGTVVELVGGSADLTGSNLTRVKEAVDFQPANTGLGDYSGRYIRYGVREHAMGAIMNGLAAYGGIIPFGGTFLNFVSYAAGAVRLSALSHHQVIWVATHDSIGLGEDGPTHQPVETAIHLRAIPNLAFWRPADGNECSAAYLVALKSKKTPSVISLSRQNLPQLENSTIEHAVKGGYVLHEVEKEDLTIVSTGSEVPIAVEAAAILEKEGIKTRIVSLPCWEVFDAQPQEYRLSVLRSGAPILSVEAYGTTGWQKYSHEQHGLPAWGASGPYQKVYESFGLTGAHIASLGKKTVEFYKKQGGEVVSPLLKAF</sequence>
<feature type="region of interest" description="Disordered" evidence="11">
    <location>
        <begin position="43"/>
        <end position="141"/>
    </location>
</feature>
<dbReference type="Pfam" id="PF22613">
    <property type="entry name" value="Transketolase_C_1"/>
    <property type="match status" value="1"/>
</dbReference>
<comment type="catalytic activity">
    <reaction evidence="10">
        <text>D-sedoheptulose 7-phosphate + D-glyceraldehyde 3-phosphate = aldehydo-D-ribose 5-phosphate + D-xylulose 5-phosphate</text>
        <dbReference type="Rhea" id="RHEA:10508"/>
        <dbReference type="ChEBI" id="CHEBI:57483"/>
        <dbReference type="ChEBI" id="CHEBI:57737"/>
        <dbReference type="ChEBI" id="CHEBI:58273"/>
        <dbReference type="ChEBI" id="CHEBI:59776"/>
        <dbReference type="EC" id="2.2.1.1"/>
    </reaction>
</comment>
<keyword evidence="9" id="KW-0786">Thiamine pyrophosphate</keyword>
<dbReference type="InterPro" id="IPR009014">
    <property type="entry name" value="Transketo_C/PFOR_II"/>
</dbReference>
<dbReference type="CDD" id="cd07033">
    <property type="entry name" value="TPP_PYR_DXS_TK_like"/>
    <property type="match status" value="1"/>
</dbReference>
<evidence type="ECO:0000256" key="3">
    <source>
        <dbReference type="ARBA" id="ARBA00007131"/>
    </source>
</evidence>
<comment type="cofactor">
    <cofactor evidence="1">
        <name>Mg(2+)</name>
        <dbReference type="ChEBI" id="CHEBI:18420"/>
    </cofactor>
</comment>
<comment type="similarity">
    <text evidence="3">Belongs to the transketolase family.</text>
</comment>
<evidence type="ECO:0000256" key="2">
    <source>
        <dbReference type="ARBA" id="ARBA00001964"/>
    </source>
</evidence>
<keyword evidence="6" id="KW-0808">Transferase</keyword>
<dbReference type="GO" id="GO:0046872">
    <property type="term" value="F:metal ion binding"/>
    <property type="evidence" value="ECO:0007669"/>
    <property type="project" value="UniProtKB-KW"/>
</dbReference>
<comment type="cofactor">
    <cofactor evidence="2">
        <name>thiamine diphosphate</name>
        <dbReference type="ChEBI" id="CHEBI:58937"/>
    </cofactor>
</comment>
<evidence type="ECO:0000256" key="8">
    <source>
        <dbReference type="ARBA" id="ARBA00022842"/>
    </source>
</evidence>
<dbReference type="Pfam" id="PF02779">
    <property type="entry name" value="Transket_pyr"/>
    <property type="match status" value="1"/>
</dbReference>
<evidence type="ECO:0000313" key="13">
    <source>
        <dbReference type="EMBL" id="EUC66505.1"/>
    </source>
</evidence>
<evidence type="ECO:0000256" key="6">
    <source>
        <dbReference type="ARBA" id="ARBA00022679"/>
    </source>
</evidence>
<keyword evidence="8" id="KW-0460">Magnesium</keyword>
<dbReference type="EMBL" id="JATN01000309">
    <property type="protein sequence ID" value="EUC66505.1"/>
    <property type="molecule type" value="Genomic_DNA"/>
</dbReference>
<dbReference type="PANTHER" id="PTHR43522">
    <property type="entry name" value="TRANSKETOLASE"/>
    <property type="match status" value="1"/>
</dbReference>
<protein>
    <recommendedName>
        <fullName evidence="5">transketolase</fullName>
        <ecNumber evidence="5">2.2.1.1</ecNumber>
    </recommendedName>
</protein>
<dbReference type="FunFam" id="3.40.50.920:FF:000003">
    <property type="entry name" value="Transketolase"/>
    <property type="match status" value="1"/>
</dbReference>
<dbReference type="InterPro" id="IPR055152">
    <property type="entry name" value="Transketolase-like_C_2"/>
</dbReference>
<dbReference type="OrthoDB" id="10267175at2759"/>
<feature type="compositionally biased region" description="Polar residues" evidence="11">
    <location>
        <begin position="125"/>
        <end position="141"/>
    </location>
</feature>
<accession>X8JRB6</accession>
<evidence type="ECO:0000256" key="4">
    <source>
        <dbReference type="ARBA" id="ARBA00011738"/>
    </source>
</evidence>
<evidence type="ECO:0000256" key="10">
    <source>
        <dbReference type="ARBA" id="ARBA00049473"/>
    </source>
</evidence>
<dbReference type="Proteomes" id="UP000030108">
    <property type="component" value="Unassembled WGS sequence"/>
</dbReference>
<reference evidence="14" key="1">
    <citation type="journal article" date="2014" name="Genome Announc.">
        <title>Draft genome sequence of the plant-pathogenic soil fungus Rhizoctonia solani anastomosis group 3 strain Rhs1AP.</title>
        <authorList>
            <person name="Cubeta M.A."/>
            <person name="Thomas E."/>
            <person name="Dean R.A."/>
            <person name="Jabaji S."/>
            <person name="Neate S.M."/>
            <person name="Tavantzis S."/>
            <person name="Toda T."/>
            <person name="Vilgalys R."/>
            <person name="Bharathan N."/>
            <person name="Fedorova-Abrams N."/>
            <person name="Pakala S.B."/>
            <person name="Pakala S.M."/>
            <person name="Zafar N."/>
            <person name="Joardar V."/>
            <person name="Losada L."/>
            <person name="Nierman W.C."/>
        </authorList>
    </citation>
    <scope>NUCLEOTIDE SEQUENCE [LARGE SCALE GENOMIC DNA]</scope>
    <source>
        <strain evidence="14">AG-3</strain>
    </source>
</reference>
<organism evidence="13 14">
    <name type="scientific">Rhizoctonia solani AG-3 Rhs1AP</name>
    <dbReference type="NCBI Taxonomy" id="1086054"/>
    <lineage>
        <taxon>Eukaryota</taxon>
        <taxon>Fungi</taxon>
        <taxon>Dikarya</taxon>
        <taxon>Basidiomycota</taxon>
        <taxon>Agaricomycotina</taxon>
        <taxon>Agaricomycetes</taxon>
        <taxon>Cantharellales</taxon>
        <taxon>Ceratobasidiaceae</taxon>
        <taxon>Rhizoctonia</taxon>
    </lineage>
</organism>
<dbReference type="InterPro" id="IPR029061">
    <property type="entry name" value="THDP-binding"/>
</dbReference>
<evidence type="ECO:0000256" key="9">
    <source>
        <dbReference type="ARBA" id="ARBA00023052"/>
    </source>
</evidence>
<feature type="compositionally biased region" description="Low complexity" evidence="11">
    <location>
        <begin position="54"/>
        <end position="70"/>
    </location>
</feature>
<dbReference type="InterPro" id="IPR005475">
    <property type="entry name" value="Transketolase-like_Pyr-bd"/>
</dbReference>
<dbReference type="Gene3D" id="3.40.50.920">
    <property type="match status" value="1"/>
</dbReference>
<feature type="compositionally biased region" description="Low complexity" evidence="11">
    <location>
        <begin position="81"/>
        <end position="107"/>
    </location>
</feature>
<name>X8JRB6_9AGAM</name>
<evidence type="ECO:0000256" key="11">
    <source>
        <dbReference type="SAM" id="MobiDB-lite"/>
    </source>
</evidence>